<accession>D6WLI7</accession>
<gene>
    <name evidence="2" type="primary">AUGUSTUS-3.0.2_13436</name>
    <name evidence="2" type="ORF">TcasGA2_TC013436</name>
</gene>
<dbReference type="InParanoid" id="D6WLI7"/>
<dbReference type="Proteomes" id="UP000007266">
    <property type="component" value="Linkage group 5"/>
</dbReference>
<sequence length="177" mass="19366">MHKFKAPRHAQSESPFPYGWASADVATRPPGGDLVPPGDDAAVQGRGVGTKRGQNTFYSIQQTQSLICKSDNTPNYQVNMAILYGRWKEVSIWLPASETERSSPLGSKKERRHIDIIKGGQNSSGAERFRGLTTTPKKSLTAAAETSTLTPPIWRRHTGGEHAQGNTLEECIIQHGN</sequence>
<evidence type="ECO:0000313" key="2">
    <source>
        <dbReference type="EMBL" id="EFA03445.2"/>
    </source>
</evidence>
<protein>
    <submittedName>
        <fullName evidence="2">Uncharacterized protein</fullName>
    </submittedName>
</protein>
<reference evidence="2 3" key="1">
    <citation type="journal article" date="2008" name="Nature">
        <title>The genome of the model beetle and pest Tribolium castaneum.</title>
        <authorList>
            <consortium name="Tribolium Genome Sequencing Consortium"/>
            <person name="Richards S."/>
            <person name="Gibbs R.A."/>
            <person name="Weinstock G.M."/>
            <person name="Brown S.J."/>
            <person name="Denell R."/>
            <person name="Beeman R.W."/>
            <person name="Gibbs R."/>
            <person name="Beeman R.W."/>
            <person name="Brown S.J."/>
            <person name="Bucher G."/>
            <person name="Friedrich M."/>
            <person name="Grimmelikhuijzen C.J."/>
            <person name="Klingler M."/>
            <person name="Lorenzen M."/>
            <person name="Richards S."/>
            <person name="Roth S."/>
            <person name="Schroder R."/>
            <person name="Tautz D."/>
            <person name="Zdobnov E.M."/>
            <person name="Muzny D."/>
            <person name="Gibbs R.A."/>
            <person name="Weinstock G.M."/>
            <person name="Attaway T."/>
            <person name="Bell S."/>
            <person name="Buhay C.J."/>
            <person name="Chandrabose M.N."/>
            <person name="Chavez D."/>
            <person name="Clerk-Blankenburg K.P."/>
            <person name="Cree A."/>
            <person name="Dao M."/>
            <person name="Davis C."/>
            <person name="Chacko J."/>
            <person name="Dinh H."/>
            <person name="Dugan-Rocha S."/>
            <person name="Fowler G."/>
            <person name="Garner T.T."/>
            <person name="Garnes J."/>
            <person name="Gnirke A."/>
            <person name="Hawes A."/>
            <person name="Hernandez J."/>
            <person name="Hines S."/>
            <person name="Holder M."/>
            <person name="Hume J."/>
            <person name="Jhangiani S.N."/>
            <person name="Joshi V."/>
            <person name="Khan Z.M."/>
            <person name="Jackson L."/>
            <person name="Kovar C."/>
            <person name="Kowis A."/>
            <person name="Lee S."/>
            <person name="Lewis L.R."/>
            <person name="Margolis J."/>
            <person name="Morgan M."/>
            <person name="Nazareth L.V."/>
            <person name="Nguyen N."/>
            <person name="Okwuonu G."/>
            <person name="Parker D."/>
            <person name="Richards S."/>
            <person name="Ruiz S.J."/>
            <person name="Santibanez J."/>
            <person name="Savard J."/>
            <person name="Scherer S.E."/>
            <person name="Schneider B."/>
            <person name="Sodergren E."/>
            <person name="Tautz D."/>
            <person name="Vattahil S."/>
            <person name="Villasana D."/>
            <person name="White C.S."/>
            <person name="Wright R."/>
            <person name="Park Y."/>
            <person name="Beeman R.W."/>
            <person name="Lord J."/>
            <person name="Oppert B."/>
            <person name="Lorenzen M."/>
            <person name="Brown S."/>
            <person name="Wang L."/>
            <person name="Savard J."/>
            <person name="Tautz D."/>
            <person name="Richards S."/>
            <person name="Weinstock G."/>
            <person name="Gibbs R.A."/>
            <person name="Liu Y."/>
            <person name="Worley K."/>
            <person name="Weinstock G."/>
            <person name="Elsik C.G."/>
            <person name="Reese J.T."/>
            <person name="Elhaik E."/>
            <person name="Landan G."/>
            <person name="Graur D."/>
            <person name="Arensburger P."/>
            <person name="Atkinson P."/>
            <person name="Beeman R.W."/>
            <person name="Beidler J."/>
            <person name="Brown S.J."/>
            <person name="Demuth J.P."/>
            <person name="Drury D.W."/>
            <person name="Du Y.Z."/>
            <person name="Fujiwara H."/>
            <person name="Lorenzen M."/>
            <person name="Maselli V."/>
            <person name="Osanai M."/>
            <person name="Park Y."/>
            <person name="Robertson H.M."/>
            <person name="Tu Z."/>
            <person name="Wang J.J."/>
            <person name="Wang S."/>
            <person name="Richards S."/>
            <person name="Song H."/>
            <person name="Zhang L."/>
            <person name="Sodergren E."/>
            <person name="Werner D."/>
            <person name="Stanke M."/>
            <person name="Morgenstern B."/>
            <person name="Solovyev V."/>
            <person name="Kosarev P."/>
            <person name="Brown G."/>
            <person name="Chen H.C."/>
            <person name="Ermolaeva O."/>
            <person name="Hlavina W."/>
            <person name="Kapustin Y."/>
            <person name="Kiryutin B."/>
            <person name="Kitts P."/>
            <person name="Maglott D."/>
            <person name="Pruitt K."/>
            <person name="Sapojnikov V."/>
            <person name="Souvorov A."/>
            <person name="Mackey A.J."/>
            <person name="Waterhouse R.M."/>
            <person name="Wyder S."/>
            <person name="Zdobnov E.M."/>
            <person name="Zdobnov E.M."/>
            <person name="Wyder S."/>
            <person name="Kriventseva E.V."/>
            <person name="Kadowaki T."/>
            <person name="Bork P."/>
            <person name="Aranda M."/>
            <person name="Bao R."/>
            <person name="Beermann A."/>
            <person name="Berns N."/>
            <person name="Bolognesi R."/>
            <person name="Bonneton F."/>
            <person name="Bopp D."/>
            <person name="Brown S.J."/>
            <person name="Bucher G."/>
            <person name="Butts T."/>
            <person name="Chaumot A."/>
            <person name="Denell R.E."/>
            <person name="Ferrier D.E."/>
            <person name="Friedrich M."/>
            <person name="Gordon C.M."/>
            <person name="Jindra M."/>
            <person name="Klingler M."/>
            <person name="Lan Q."/>
            <person name="Lattorff H.M."/>
            <person name="Laudet V."/>
            <person name="von Levetsow C."/>
            <person name="Liu Z."/>
            <person name="Lutz R."/>
            <person name="Lynch J.A."/>
            <person name="da Fonseca R.N."/>
            <person name="Posnien N."/>
            <person name="Reuter R."/>
            <person name="Roth S."/>
            <person name="Savard J."/>
            <person name="Schinko J.B."/>
            <person name="Schmitt C."/>
            <person name="Schoppmeier M."/>
            <person name="Schroder R."/>
            <person name="Shippy T.D."/>
            <person name="Simonnet F."/>
            <person name="Marques-Souza H."/>
            <person name="Tautz D."/>
            <person name="Tomoyasu Y."/>
            <person name="Trauner J."/>
            <person name="Van der Zee M."/>
            <person name="Vervoort M."/>
            <person name="Wittkopp N."/>
            <person name="Wimmer E.A."/>
            <person name="Yang X."/>
            <person name="Jones A.K."/>
            <person name="Sattelle D.B."/>
            <person name="Ebert P.R."/>
            <person name="Nelson D."/>
            <person name="Scott J.G."/>
            <person name="Beeman R.W."/>
            <person name="Muthukrishnan S."/>
            <person name="Kramer K.J."/>
            <person name="Arakane Y."/>
            <person name="Beeman R.W."/>
            <person name="Zhu Q."/>
            <person name="Hogenkamp D."/>
            <person name="Dixit R."/>
            <person name="Oppert B."/>
            <person name="Jiang H."/>
            <person name="Zou Z."/>
            <person name="Marshall J."/>
            <person name="Elpidina E."/>
            <person name="Vinokurov K."/>
            <person name="Oppert C."/>
            <person name="Zou Z."/>
            <person name="Evans J."/>
            <person name="Lu Z."/>
            <person name="Zhao P."/>
            <person name="Sumathipala N."/>
            <person name="Altincicek B."/>
            <person name="Vilcinskas A."/>
            <person name="Williams M."/>
            <person name="Hultmark D."/>
            <person name="Hetru C."/>
            <person name="Jiang H."/>
            <person name="Grimmelikhuijzen C.J."/>
            <person name="Hauser F."/>
            <person name="Cazzamali G."/>
            <person name="Williamson M."/>
            <person name="Park Y."/>
            <person name="Li B."/>
            <person name="Tanaka Y."/>
            <person name="Predel R."/>
            <person name="Neupert S."/>
            <person name="Schachtner J."/>
            <person name="Verleyen P."/>
            <person name="Raible F."/>
            <person name="Bork P."/>
            <person name="Friedrich M."/>
            <person name="Walden K.K."/>
            <person name="Robertson H.M."/>
            <person name="Angeli S."/>
            <person name="Foret S."/>
            <person name="Bucher G."/>
            <person name="Schuetz S."/>
            <person name="Maleszka R."/>
            <person name="Wimmer E.A."/>
            <person name="Beeman R.W."/>
            <person name="Lorenzen M."/>
            <person name="Tomoyasu Y."/>
            <person name="Miller S.C."/>
            <person name="Grossmann D."/>
            <person name="Bucher G."/>
        </authorList>
    </citation>
    <scope>NUCLEOTIDE SEQUENCE [LARGE SCALE GENOMIC DNA]</scope>
    <source>
        <strain evidence="2 3">Georgia GA2</strain>
    </source>
</reference>
<reference evidence="2 3" key="2">
    <citation type="journal article" date="2010" name="Nucleic Acids Res.">
        <title>BeetleBase in 2010: revisions to provide comprehensive genomic information for Tribolium castaneum.</title>
        <authorList>
            <person name="Kim H.S."/>
            <person name="Murphy T."/>
            <person name="Xia J."/>
            <person name="Caragea D."/>
            <person name="Park Y."/>
            <person name="Beeman R.W."/>
            <person name="Lorenzen M.D."/>
            <person name="Butcher S."/>
            <person name="Manak J.R."/>
            <person name="Brown S.J."/>
        </authorList>
    </citation>
    <scope>GENOME REANNOTATION</scope>
    <source>
        <strain evidence="2 3">Georgia GA2</strain>
    </source>
</reference>
<evidence type="ECO:0000256" key="1">
    <source>
        <dbReference type="SAM" id="MobiDB-lite"/>
    </source>
</evidence>
<feature type="region of interest" description="Disordered" evidence="1">
    <location>
        <begin position="1"/>
        <end position="37"/>
    </location>
</feature>
<dbReference type="EMBL" id="KQ971343">
    <property type="protein sequence ID" value="EFA03445.2"/>
    <property type="molecule type" value="Genomic_DNA"/>
</dbReference>
<dbReference type="AlphaFoldDB" id="D6WLI7"/>
<organism evidence="2 3">
    <name type="scientific">Tribolium castaneum</name>
    <name type="common">Red flour beetle</name>
    <dbReference type="NCBI Taxonomy" id="7070"/>
    <lineage>
        <taxon>Eukaryota</taxon>
        <taxon>Metazoa</taxon>
        <taxon>Ecdysozoa</taxon>
        <taxon>Arthropoda</taxon>
        <taxon>Hexapoda</taxon>
        <taxon>Insecta</taxon>
        <taxon>Pterygota</taxon>
        <taxon>Neoptera</taxon>
        <taxon>Endopterygota</taxon>
        <taxon>Coleoptera</taxon>
        <taxon>Polyphaga</taxon>
        <taxon>Cucujiformia</taxon>
        <taxon>Tenebrionidae</taxon>
        <taxon>Tenebrionidae incertae sedis</taxon>
        <taxon>Tribolium</taxon>
    </lineage>
</organism>
<dbReference type="HOGENOM" id="CLU_1697792_0_0_1"/>
<proteinExistence type="predicted"/>
<keyword evidence="3" id="KW-1185">Reference proteome</keyword>
<evidence type="ECO:0000313" key="3">
    <source>
        <dbReference type="Proteomes" id="UP000007266"/>
    </source>
</evidence>
<name>D6WLI7_TRICA</name>